<reference evidence="3" key="1">
    <citation type="journal article" date="2020" name="Cell">
        <title>Large-Scale Comparative Analyses of Tick Genomes Elucidate Their Genetic Diversity and Vector Capacities.</title>
        <authorList>
            <consortium name="Tick Genome and Microbiome Consortium (TIGMIC)"/>
            <person name="Jia N."/>
            <person name="Wang J."/>
            <person name="Shi W."/>
            <person name="Du L."/>
            <person name="Sun Y."/>
            <person name="Zhan W."/>
            <person name="Jiang J.F."/>
            <person name="Wang Q."/>
            <person name="Zhang B."/>
            <person name="Ji P."/>
            <person name="Bell-Sakyi L."/>
            <person name="Cui X.M."/>
            <person name="Yuan T.T."/>
            <person name="Jiang B.G."/>
            <person name="Yang W.F."/>
            <person name="Lam T.T."/>
            <person name="Chang Q.C."/>
            <person name="Ding S.J."/>
            <person name="Wang X.J."/>
            <person name="Zhu J.G."/>
            <person name="Ruan X.D."/>
            <person name="Zhao L."/>
            <person name="Wei J.T."/>
            <person name="Ye R.Z."/>
            <person name="Que T.C."/>
            <person name="Du C.H."/>
            <person name="Zhou Y.H."/>
            <person name="Cheng J.X."/>
            <person name="Dai P.F."/>
            <person name="Guo W.B."/>
            <person name="Han X.H."/>
            <person name="Huang E.J."/>
            <person name="Li L.F."/>
            <person name="Wei W."/>
            <person name="Gao Y.C."/>
            <person name="Liu J.Z."/>
            <person name="Shao H.Z."/>
            <person name="Wang X."/>
            <person name="Wang C.C."/>
            <person name="Yang T.C."/>
            <person name="Huo Q.B."/>
            <person name="Li W."/>
            <person name="Chen H.Y."/>
            <person name="Chen S.E."/>
            <person name="Zhou L.G."/>
            <person name="Ni X.B."/>
            <person name="Tian J.H."/>
            <person name="Sheng Y."/>
            <person name="Liu T."/>
            <person name="Pan Y.S."/>
            <person name="Xia L.Y."/>
            <person name="Li J."/>
            <person name="Zhao F."/>
            <person name="Cao W.C."/>
        </authorList>
    </citation>
    <scope>NUCLEOTIDE SEQUENCE</scope>
    <source>
        <strain evidence="3">Rsan-2018</strain>
    </source>
</reference>
<feature type="region of interest" description="Disordered" evidence="2">
    <location>
        <begin position="85"/>
        <end position="113"/>
    </location>
</feature>
<dbReference type="GO" id="GO:0016491">
    <property type="term" value="F:oxidoreductase activity"/>
    <property type="evidence" value="ECO:0007669"/>
    <property type="project" value="UniProtKB-KW"/>
</dbReference>
<name>A0A9D4SWC2_RHISA</name>
<feature type="compositionally biased region" description="Basic and acidic residues" evidence="2">
    <location>
        <begin position="99"/>
        <end position="113"/>
    </location>
</feature>
<evidence type="ECO:0000313" key="3">
    <source>
        <dbReference type="EMBL" id="KAH7951865.1"/>
    </source>
</evidence>
<sequence>MLTGLLLDLLKRSAPPRRASSSSPPWCMRGRTWTRTTRSSSTTTRTAARTASTKLYNVYFAHELTDKLRGERVTVNALHPGLVKSRSFREPATTGPGSREPHPGVRAQHERPAESRVYEGDCSIYIGRLEDNLRSKVMGYFSDGDFDSFIRIDNSVYFVQPVDNIILEKQNYDAVVYSVYGADACTGAISKKVV</sequence>
<dbReference type="PANTHER" id="PTHR43157">
    <property type="entry name" value="PHOSPHATIDYLINOSITOL-GLYCAN BIOSYNTHESIS CLASS F PROTEIN-RELATED"/>
    <property type="match status" value="1"/>
</dbReference>
<keyword evidence="1" id="KW-0560">Oxidoreductase</keyword>
<proteinExistence type="predicted"/>
<dbReference type="VEuPathDB" id="VectorBase:RSAN_054934"/>
<dbReference type="VEuPathDB" id="VectorBase:RSAN_049758"/>
<evidence type="ECO:0000256" key="2">
    <source>
        <dbReference type="SAM" id="MobiDB-lite"/>
    </source>
</evidence>
<dbReference type="Gene3D" id="3.40.50.720">
    <property type="entry name" value="NAD(P)-binding Rossmann-like Domain"/>
    <property type="match status" value="1"/>
</dbReference>
<gene>
    <name evidence="3" type="ORF">HPB52_014336</name>
</gene>
<organism evidence="3 4">
    <name type="scientific">Rhipicephalus sanguineus</name>
    <name type="common">Brown dog tick</name>
    <name type="synonym">Ixodes sanguineus</name>
    <dbReference type="NCBI Taxonomy" id="34632"/>
    <lineage>
        <taxon>Eukaryota</taxon>
        <taxon>Metazoa</taxon>
        <taxon>Ecdysozoa</taxon>
        <taxon>Arthropoda</taxon>
        <taxon>Chelicerata</taxon>
        <taxon>Arachnida</taxon>
        <taxon>Acari</taxon>
        <taxon>Parasitiformes</taxon>
        <taxon>Ixodida</taxon>
        <taxon>Ixodoidea</taxon>
        <taxon>Ixodidae</taxon>
        <taxon>Rhipicephalinae</taxon>
        <taxon>Rhipicephalus</taxon>
        <taxon>Rhipicephalus</taxon>
    </lineage>
</organism>
<accession>A0A9D4SWC2</accession>
<evidence type="ECO:0000313" key="4">
    <source>
        <dbReference type="Proteomes" id="UP000821837"/>
    </source>
</evidence>
<dbReference type="EMBL" id="JABSTV010001251">
    <property type="protein sequence ID" value="KAH7951865.1"/>
    <property type="molecule type" value="Genomic_DNA"/>
</dbReference>
<evidence type="ECO:0000256" key="1">
    <source>
        <dbReference type="ARBA" id="ARBA00023002"/>
    </source>
</evidence>
<dbReference type="InterPro" id="IPR036291">
    <property type="entry name" value="NAD(P)-bd_dom_sf"/>
</dbReference>
<dbReference type="AlphaFoldDB" id="A0A9D4SWC2"/>
<dbReference type="PANTHER" id="PTHR43157:SF31">
    <property type="entry name" value="PHOSPHATIDYLINOSITOL-GLYCAN BIOSYNTHESIS CLASS F PROTEIN"/>
    <property type="match status" value="1"/>
</dbReference>
<reference evidence="3" key="2">
    <citation type="submission" date="2021-09" db="EMBL/GenBank/DDBJ databases">
        <authorList>
            <person name="Jia N."/>
            <person name="Wang J."/>
            <person name="Shi W."/>
            <person name="Du L."/>
            <person name="Sun Y."/>
            <person name="Zhan W."/>
            <person name="Jiang J."/>
            <person name="Wang Q."/>
            <person name="Zhang B."/>
            <person name="Ji P."/>
            <person name="Sakyi L.B."/>
            <person name="Cui X."/>
            <person name="Yuan T."/>
            <person name="Jiang B."/>
            <person name="Yang W."/>
            <person name="Lam T.T.-Y."/>
            <person name="Chang Q."/>
            <person name="Ding S."/>
            <person name="Wang X."/>
            <person name="Zhu J."/>
            <person name="Ruan X."/>
            <person name="Zhao L."/>
            <person name="Wei J."/>
            <person name="Que T."/>
            <person name="Du C."/>
            <person name="Cheng J."/>
            <person name="Dai P."/>
            <person name="Han X."/>
            <person name="Huang E."/>
            <person name="Gao Y."/>
            <person name="Liu J."/>
            <person name="Shao H."/>
            <person name="Ye R."/>
            <person name="Li L."/>
            <person name="Wei W."/>
            <person name="Wang X."/>
            <person name="Wang C."/>
            <person name="Huo Q."/>
            <person name="Li W."/>
            <person name="Guo W."/>
            <person name="Chen H."/>
            <person name="Chen S."/>
            <person name="Zhou L."/>
            <person name="Zhou L."/>
            <person name="Ni X."/>
            <person name="Tian J."/>
            <person name="Zhou Y."/>
            <person name="Sheng Y."/>
            <person name="Liu T."/>
            <person name="Pan Y."/>
            <person name="Xia L."/>
            <person name="Li J."/>
            <person name="Zhao F."/>
            <person name="Cao W."/>
        </authorList>
    </citation>
    <scope>NUCLEOTIDE SEQUENCE</scope>
    <source>
        <strain evidence="3">Rsan-2018</strain>
        <tissue evidence="3">Larvae</tissue>
    </source>
</reference>
<keyword evidence="4" id="KW-1185">Reference proteome</keyword>
<dbReference type="Proteomes" id="UP000821837">
    <property type="component" value="Chromosome 5"/>
</dbReference>
<comment type="caution">
    <text evidence="3">The sequence shown here is derived from an EMBL/GenBank/DDBJ whole genome shotgun (WGS) entry which is preliminary data.</text>
</comment>
<dbReference type="SUPFAM" id="SSF51735">
    <property type="entry name" value="NAD(P)-binding Rossmann-fold domains"/>
    <property type="match status" value="1"/>
</dbReference>
<protein>
    <submittedName>
        <fullName evidence="3">Uncharacterized protein</fullName>
    </submittedName>
</protein>